<feature type="active site" description="Proton acceptor" evidence="3">
    <location>
        <position position="92"/>
    </location>
</feature>
<proteinExistence type="inferred from homology"/>
<accession>A0AA96VKC7</accession>
<dbReference type="Pfam" id="PF02545">
    <property type="entry name" value="Maf"/>
    <property type="match status" value="1"/>
</dbReference>
<comment type="similarity">
    <text evidence="3">Belongs to the Maf family. YhdE subfamily.</text>
</comment>
<keyword evidence="5" id="KW-1185">Reference proteome</keyword>
<dbReference type="EC" id="3.6.1.9" evidence="3"/>
<comment type="cofactor">
    <cofactor evidence="1 3">
        <name>a divalent metal cation</name>
        <dbReference type="ChEBI" id="CHEBI:60240"/>
    </cofactor>
</comment>
<dbReference type="GO" id="GO:0047429">
    <property type="term" value="F:nucleoside triphosphate diphosphatase activity"/>
    <property type="evidence" value="ECO:0007669"/>
    <property type="project" value="UniProtKB-EC"/>
</dbReference>
<comment type="function">
    <text evidence="3">Nucleoside triphosphate pyrophosphatase that hydrolyzes dTTP and UTP. May have a dual role in cell division arrest and in preventing the incorporation of modified nucleotides into cellular nucleic acids.</text>
</comment>
<dbReference type="InterPro" id="IPR003697">
    <property type="entry name" value="Maf-like"/>
</dbReference>
<dbReference type="SUPFAM" id="SSF52972">
    <property type="entry name" value="ITPase-like"/>
    <property type="match status" value="1"/>
</dbReference>
<evidence type="ECO:0000313" key="5">
    <source>
        <dbReference type="Proteomes" id="UP001301526"/>
    </source>
</evidence>
<evidence type="ECO:0000256" key="2">
    <source>
        <dbReference type="ARBA" id="ARBA00022801"/>
    </source>
</evidence>
<comment type="caution">
    <text evidence="3">Lacks conserved residue(s) required for the propagation of feature annotation.</text>
</comment>
<dbReference type="InterPro" id="IPR029001">
    <property type="entry name" value="ITPase-like_fam"/>
</dbReference>
<dbReference type="Gene3D" id="3.90.950.10">
    <property type="match status" value="1"/>
</dbReference>
<dbReference type="PIRSF" id="PIRSF006305">
    <property type="entry name" value="Maf"/>
    <property type="match status" value="1"/>
</dbReference>
<comment type="catalytic activity">
    <reaction evidence="3">
        <text>dTTP + H2O = dTMP + diphosphate + H(+)</text>
        <dbReference type="Rhea" id="RHEA:28534"/>
        <dbReference type="ChEBI" id="CHEBI:15377"/>
        <dbReference type="ChEBI" id="CHEBI:15378"/>
        <dbReference type="ChEBI" id="CHEBI:33019"/>
        <dbReference type="ChEBI" id="CHEBI:37568"/>
        <dbReference type="ChEBI" id="CHEBI:63528"/>
        <dbReference type="EC" id="3.6.1.9"/>
    </reaction>
</comment>
<dbReference type="Proteomes" id="UP001301526">
    <property type="component" value="Chromosome"/>
</dbReference>
<keyword evidence="3" id="KW-0546">Nucleotide metabolism</keyword>
<evidence type="ECO:0000256" key="3">
    <source>
        <dbReference type="HAMAP-Rule" id="MF_00528"/>
    </source>
</evidence>
<evidence type="ECO:0000256" key="1">
    <source>
        <dbReference type="ARBA" id="ARBA00001968"/>
    </source>
</evidence>
<feature type="site" description="Important for substrate specificity" evidence="3">
    <location>
        <position position="27"/>
    </location>
</feature>
<dbReference type="PANTHER" id="PTHR43213">
    <property type="entry name" value="BIFUNCTIONAL DTTP/UTP PYROPHOSPHATASE/METHYLTRANSFERASE PROTEIN-RELATED"/>
    <property type="match status" value="1"/>
</dbReference>
<dbReference type="HAMAP" id="MF_00528">
    <property type="entry name" value="Maf"/>
    <property type="match status" value="1"/>
</dbReference>
<dbReference type="RefSeq" id="WP_248054284.1">
    <property type="nucleotide sequence ID" value="NZ_CP118734.1"/>
</dbReference>
<dbReference type="EMBL" id="CP118734">
    <property type="protein sequence ID" value="WNY49981.1"/>
    <property type="molecule type" value="Genomic_DNA"/>
</dbReference>
<dbReference type="GO" id="GO:0005737">
    <property type="term" value="C:cytoplasm"/>
    <property type="evidence" value="ECO:0007669"/>
    <property type="project" value="UniProtKB-SubCell"/>
</dbReference>
<comment type="subcellular location">
    <subcellularLocation>
        <location evidence="3">Cytoplasm</location>
    </subcellularLocation>
</comment>
<gene>
    <name evidence="4" type="ORF">PW220_04900</name>
</gene>
<dbReference type="GO" id="GO:0009117">
    <property type="term" value="P:nucleotide metabolic process"/>
    <property type="evidence" value="ECO:0007669"/>
    <property type="project" value="UniProtKB-KW"/>
</dbReference>
<keyword evidence="3" id="KW-0963">Cytoplasm</keyword>
<reference evidence="4 5" key="1">
    <citation type="submission" date="2023-02" db="EMBL/GenBank/DDBJ databases">
        <title>Streptococcus sp. Genome Sequencing and Assembly.</title>
        <authorList>
            <person name="Shore S.M."/>
            <person name="Nicholson T.L."/>
        </authorList>
    </citation>
    <scope>NUCLEOTIDE SEQUENCE [LARGE SCALE GENOMIC DNA]</scope>
    <source>
        <strain evidence="4 5">29892</strain>
    </source>
</reference>
<evidence type="ECO:0000313" key="4">
    <source>
        <dbReference type="EMBL" id="WNY49981.1"/>
    </source>
</evidence>
<organism evidence="4 5">
    <name type="scientific">Streptococcus iners subsp. hyiners</name>
    <dbReference type="NCBI Taxonomy" id="3028083"/>
    <lineage>
        <taxon>Bacteria</taxon>
        <taxon>Bacillati</taxon>
        <taxon>Bacillota</taxon>
        <taxon>Bacilli</taxon>
        <taxon>Lactobacillales</taxon>
        <taxon>Streptococcaceae</taxon>
        <taxon>Streptococcus</taxon>
        <taxon>Streptococcus iners</taxon>
    </lineage>
</organism>
<keyword evidence="2 3" id="KW-0378">Hydrolase</keyword>
<protein>
    <recommendedName>
        <fullName evidence="3">dTTP/UTP pyrophosphatase</fullName>
        <shortName evidence="3">dTTPase/UTPase</shortName>
        <ecNumber evidence="3">3.6.1.9</ecNumber>
    </recommendedName>
    <alternativeName>
        <fullName evidence="3">Nucleoside triphosphate pyrophosphatase</fullName>
    </alternativeName>
    <alternativeName>
        <fullName evidence="3">Nucleotide pyrophosphatase</fullName>
        <shortName evidence="3">Nucleotide PPase</shortName>
    </alternativeName>
</protein>
<comment type="catalytic activity">
    <reaction evidence="3">
        <text>UTP + H2O = UMP + diphosphate + H(+)</text>
        <dbReference type="Rhea" id="RHEA:29395"/>
        <dbReference type="ChEBI" id="CHEBI:15377"/>
        <dbReference type="ChEBI" id="CHEBI:15378"/>
        <dbReference type="ChEBI" id="CHEBI:33019"/>
        <dbReference type="ChEBI" id="CHEBI:46398"/>
        <dbReference type="ChEBI" id="CHEBI:57865"/>
        <dbReference type="EC" id="3.6.1.9"/>
    </reaction>
</comment>
<name>A0AA96VKC7_9STRE</name>
<sequence>MQTVFDYQKEGSQPILTSYVLLSNSPRRKQLLEFLDPRIQSVEVDERGIEEYFMEKFASDDFLTRAAKTCCEISKAKSDMELEQGYLYISADTIVVADGQIFNKPRDLAEAEAMFRSYFGKSHYVVTSVCLRSSQSLDVFYTLAQIDFVDYYPALEEHIQAYIHEKQPLDKAGAYGIQELDPRFVAGISGDIHTIIGLPVAEVSRRIFAHNPFEK</sequence>
<feature type="site" description="Important for substrate specificity" evidence="3">
    <location>
        <position position="178"/>
    </location>
</feature>
<feature type="site" description="Important for substrate specificity" evidence="3">
    <location>
        <position position="93"/>
    </location>
</feature>
<dbReference type="AlphaFoldDB" id="A0AA96VKC7"/>
<dbReference type="PANTHER" id="PTHR43213:SF5">
    <property type="entry name" value="BIFUNCTIONAL DTTP_UTP PYROPHOSPHATASE_METHYLTRANSFERASE PROTEIN-RELATED"/>
    <property type="match status" value="1"/>
</dbReference>